<reference evidence="3" key="1">
    <citation type="submission" date="2023-06" db="EMBL/GenBank/DDBJ databases">
        <authorList>
            <consortium name="Lawrence Berkeley National Laboratory"/>
            <person name="Ahrendt S."/>
            <person name="Sahu N."/>
            <person name="Indic B."/>
            <person name="Wong-Bajracharya J."/>
            <person name="Merenyi Z."/>
            <person name="Ke H.-M."/>
            <person name="Monk M."/>
            <person name="Kocsube S."/>
            <person name="Drula E."/>
            <person name="Lipzen A."/>
            <person name="Balint B."/>
            <person name="Henrissat B."/>
            <person name="Andreopoulos B."/>
            <person name="Martin F.M."/>
            <person name="Harder C.B."/>
            <person name="Rigling D."/>
            <person name="Ford K.L."/>
            <person name="Foster G.D."/>
            <person name="Pangilinan J."/>
            <person name="Papanicolaou A."/>
            <person name="Barry K."/>
            <person name="LaButti K."/>
            <person name="Viragh M."/>
            <person name="Koriabine M."/>
            <person name="Yan M."/>
            <person name="Riley R."/>
            <person name="Champramary S."/>
            <person name="Plett K.L."/>
            <person name="Tsai I.J."/>
            <person name="Slot J."/>
            <person name="Sipos G."/>
            <person name="Plett J."/>
            <person name="Nagy L.G."/>
            <person name="Grigoriev I.V."/>
        </authorList>
    </citation>
    <scope>NUCLEOTIDE SEQUENCE</scope>
    <source>
        <strain evidence="3">HWK02</strain>
    </source>
</reference>
<evidence type="ECO:0000313" key="4">
    <source>
        <dbReference type="Proteomes" id="UP001175228"/>
    </source>
</evidence>
<dbReference type="AlphaFoldDB" id="A0AA39TKJ3"/>
<evidence type="ECO:0000313" key="3">
    <source>
        <dbReference type="EMBL" id="KAK0492971.1"/>
    </source>
</evidence>
<comment type="caution">
    <text evidence="3">The sequence shown here is derived from an EMBL/GenBank/DDBJ whole genome shotgun (WGS) entry which is preliminary data.</text>
</comment>
<accession>A0AA39TKJ3</accession>
<gene>
    <name evidence="3" type="ORF">EDD18DRAFT_1357353</name>
    <name evidence="2" type="ORF">EDD18DRAFT_1366709</name>
</gene>
<dbReference type="Proteomes" id="UP001175228">
    <property type="component" value="Unassembled WGS sequence"/>
</dbReference>
<evidence type="ECO:0000313" key="2">
    <source>
        <dbReference type="EMBL" id="KAK0475975.1"/>
    </source>
</evidence>
<proteinExistence type="predicted"/>
<dbReference type="EMBL" id="JAUEPU010000139">
    <property type="protein sequence ID" value="KAK0475975.1"/>
    <property type="molecule type" value="Genomic_DNA"/>
</dbReference>
<feature type="region of interest" description="Disordered" evidence="1">
    <location>
        <begin position="115"/>
        <end position="261"/>
    </location>
</feature>
<feature type="compositionally biased region" description="Low complexity" evidence="1">
    <location>
        <begin position="199"/>
        <end position="210"/>
    </location>
</feature>
<protein>
    <submittedName>
        <fullName evidence="3">Uncharacterized protein</fullName>
    </submittedName>
</protein>
<keyword evidence="4" id="KW-1185">Reference proteome</keyword>
<organism evidence="3 4">
    <name type="scientific">Armillaria luteobubalina</name>
    <dbReference type="NCBI Taxonomy" id="153913"/>
    <lineage>
        <taxon>Eukaryota</taxon>
        <taxon>Fungi</taxon>
        <taxon>Dikarya</taxon>
        <taxon>Basidiomycota</taxon>
        <taxon>Agaricomycotina</taxon>
        <taxon>Agaricomycetes</taxon>
        <taxon>Agaricomycetidae</taxon>
        <taxon>Agaricales</taxon>
        <taxon>Marasmiineae</taxon>
        <taxon>Physalacriaceae</taxon>
        <taxon>Armillaria</taxon>
    </lineage>
</organism>
<sequence>MANISLVAYNALRRAFKKEPVLWERDRFRYYRGMDLARKVECIHHHMSFPPQMKFSDETKGTLPLDFQRFLATITRNLVALSWTGAKLRWQDWAIMSPKKATSIIKKHGELTVLPDREDTLSPSPPSKNNGGLTALCDHEESLSPSGNEGESEEDHGSTAPPPPKRQKTASNTKNFESKQPRRSNRITTGATRKQSQRSPSSEAPAASSSNVQIKPGTTGGKSKNRPPAVSARMCQSGIPPKALGDDAETRGSPPTSYIKI</sequence>
<dbReference type="EMBL" id="JAUEPU010000027">
    <property type="protein sequence ID" value="KAK0492971.1"/>
    <property type="molecule type" value="Genomic_DNA"/>
</dbReference>
<feature type="compositionally biased region" description="Polar residues" evidence="1">
    <location>
        <begin position="186"/>
        <end position="198"/>
    </location>
</feature>
<name>A0AA39TKJ3_9AGAR</name>
<evidence type="ECO:0000256" key="1">
    <source>
        <dbReference type="SAM" id="MobiDB-lite"/>
    </source>
</evidence>